<dbReference type="PANTHER" id="PTHR24305:SF168">
    <property type="entry name" value="P450, PUTATIVE (EUROFUNG)-RELATED"/>
    <property type="match status" value="1"/>
</dbReference>
<dbReference type="GO" id="GO:0004497">
    <property type="term" value="F:monooxygenase activity"/>
    <property type="evidence" value="ECO:0007669"/>
    <property type="project" value="UniProtKB-KW"/>
</dbReference>
<evidence type="ECO:0000256" key="2">
    <source>
        <dbReference type="ARBA" id="ARBA00010617"/>
    </source>
</evidence>
<dbReference type="GO" id="GO:0020037">
    <property type="term" value="F:heme binding"/>
    <property type="evidence" value="ECO:0007669"/>
    <property type="project" value="InterPro"/>
</dbReference>
<evidence type="ECO:0000313" key="9">
    <source>
        <dbReference type="EMBL" id="PKS07210.1"/>
    </source>
</evidence>
<evidence type="ECO:0000313" key="10">
    <source>
        <dbReference type="Proteomes" id="UP000233524"/>
    </source>
</evidence>
<dbReference type="PANTHER" id="PTHR24305">
    <property type="entry name" value="CYTOCHROME P450"/>
    <property type="match status" value="1"/>
</dbReference>
<dbReference type="CDD" id="cd11060">
    <property type="entry name" value="CYP57A1-like"/>
    <property type="match status" value="1"/>
</dbReference>
<dbReference type="AlphaFoldDB" id="A0A2N3N450"/>
<keyword evidence="8" id="KW-1133">Transmembrane helix</keyword>
<dbReference type="Gene3D" id="1.10.630.10">
    <property type="entry name" value="Cytochrome P450"/>
    <property type="match status" value="1"/>
</dbReference>
<keyword evidence="3 7" id="KW-0349">Heme</keyword>
<dbReference type="VEuPathDB" id="FungiDB:jhhlp_005812"/>
<evidence type="ECO:0000256" key="3">
    <source>
        <dbReference type="ARBA" id="ARBA00022617"/>
    </source>
</evidence>
<dbReference type="InParanoid" id="A0A2N3N450"/>
<dbReference type="InterPro" id="IPR002403">
    <property type="entry name" value="Cyt_P450_E_grp-IV"/>
</dbReference>
<dbReference type="SUPFAM" id="SSF48264">
    <property type="entry name" value="Cytochrome P450"/>
    <property type="match status" value="1"/>
</dbReference>
<feature type="binding site" description="axial binding residue" evidence="7">
    <location>
        <position position="456"/>
    </location>
    <ligand>
        <name>heme</name>
        <dbReference type="ChEBI" id="CHEBI:30413"/>
    </ligand>
    <ligandPart>
        <name>Fe</name>
        <dbReference type="ChEBI" id="CHEBI:18248"/>
    </ligandPart>
</feature>
<protein>
    <submittedName>
        <fullName evidence="9">Uncharacterized protein</fullName>
    </submittedName>
</protein>
<dbReference type="InterPro" id="IPR036396">
    <property type="entry name" value="Cyt_P450_sf"/>
</dbReference>
<dbReference type="InterPro" id="IPR050121">
    <property type="entry name" value="Cytochrome_P450_monoxygenase"/>
</dbReference>
<accession>A0A2N3N450</accession>
<organism evidence="9 10">
    <name type="scientific">Lomentospora prolificans</name>
    <dbReference type="NCBI Taxonomy" id="41688"/>
    <lineage>
        <taxon>Eukaryota</taxon>
        <taxon>Fungi</taxon>
        <taxon>Dikarya</taxon>
        <taxon>Ascomycota</taxon>
        <taxon>Pezizomycotina</taxon>
        <taxon>Sordariomycetes</taxon>
        <taxon>Hypocreomycetidae</taxon>
        <taxon>Microascales</taxon>
        <taxon>Microascaceae</taxon>
        <taxon>Lomentospora</taxon>
    </lineage>
</organism>
<evidence type="ECO:0000256" key="7">
    <source>
        <dbReference type="PIRSR" id="PIRSR602403-1"/>
    </source>
</evidence>
<sequence length="509" mass="56985">MGLIAIDPLITTFQAIVENWAIVGGAVSFGFVAVHAVLTLRTWSRLRHIKGPRIAGFTNLWMVKTIMGGNAHLDFQKLADEFGPLVRIGPNELLTGDPELLRRINGARSKYVRSTWYMSMKFDPDQDNVLSQLDDDLHNVLRTKMNPGYSGKEVDALEHKVDRNVKAFISLINDRYLSTPGDIRPFDFGSKAQFFTLDVISDISYSEAFGCLSSDSDTYGYVAAIEENLPAVMLISTIPSLSWIMESRLVKKLLPSDKDQLGFGRVTGICKRKAAERFGPDRIEQRDMLGSFVRHGLTQREAQSETLLQILAGSETSATAIRSTLLYIITCPAVYTKLVTEILEASKTLPSPIPNAASKDLPYLQAVIKEGLRIFPPVASVFTKTTPPEGDTWNGVHIPGGTGISYNAFGLARNKKVWGEDAALFRPERWLEGTAEEIRARESVLDMVFGYGKYKCLGQSIAYMELNKIFFELLRNFDIHVVNPTDVWKVVYRGVFMQHNFWVVATKRE</sequence>
<name>A0A2N3N450_9PEZI</name>
<feature type="transmembrane region" description="Helical" evidence="8">
    <location>
        <begin position="20"/>
        <end position="40"/>
    </location>
</feature>
<dbReference type="PRINTS" id="PR00465">
    <property type="entry name" value="EP450IV"/>
</dbReference>
<dbReference type="EMBL" id="NLAX01000701">
    <property type="protein sequence ID" value="PKS07210.1"/>
    <property type="molecule type" value="Genomic_DNA"/>
</dbReference>
<dbReference type="GO" id="GO:0016705">
    <property type="term" value="F:oxidoreductase activity, acting on paired donors, with incorporation or reduction of molecular oxygen"/>
    <property type="evidence" value="ECO:0007669"/>
    <property type="project" value="InterPro"/>
</dbReference>
<dbReference type="GO" id="GO:0005506">
    <property type="term" value="F:iron ion binding"/>
    <property type="evidence" value="ECO:0007669"/>
    <property type="project" value="InterPro"/>
</dbReference>
<keyword evidence="6" id="KW-0560">Oxidoreductase</keyword>
<dbReference type="Proteomes" id="UP000233524">
    <property type="component" value="Unassembled WGS sequence"/>
</dbReference>
<gene>
    <name evidence="9" type="ORF">jhhlp_005812</name>
</gene>
<evidence type="ECO:0000256" key="5">
    <source>
        <dbReference type="ARBA" id="ARBA00023004"/>
    </source>
</evidence>
<proteinExistence type="inferred from homology"/>
<reference evidence="9 10" key="1">
    <citation type="journal article" date="2017" name="G3 (Bethesda)">
        <title>First Draft Genome Sequence of the Pathogenic Fungus Lomentospora prolificans (Formerly Scedosporium prolificans).</title>
        <authorList>
            <person name="Luo R."/>
            <person name="Zimin A."/>
            <person name="Workman R."/>
            <person name="Fan Y."/>
            <person name="Pertea G."/>
            <person name="Grossman N."/>
            <person name="Wear M.P."/>
            <person name="Jia B."/>
            <person name="Miller H."/>
            <person name="Casadevall A."/>
            <person name="Timp W."/>
            <person name="Zhang S.X."/>
            <person name="Salzberg S.L."/>
        </authorList>
    </citation>
    <scope>NUCLEOTIDE SEQUENCE [LARGE SCALE GENOMIC DNA]</scope>
    <source>
        <strain evidence="9 10">JHH-5317</strain>
    </source>
</reference>
<keyword evidence="5 7" id="KW-0408">Iron</keyword>
<keyword evidence="6" id="KW-0503">Monooxygenase</keyword>
<keyword evidence="4 7" id="KW-0479">Metal-binding</keyword>
<evidence type="ECO:0000256" key="6">
    <source>
        <dbReference type="ARBA" id="ARBA00023033"/>
    </source>
</evidence>
<dbReference type="STRING" id="41688.A0A2N3N450"/>
<evidence type="ECO:0000256" key="8">
    <source>
        <dbReference type="SAM" id="Phobius"/>
    </source>
</evidence>
<keyword evidence="8" id="KW-0472">Membrane</keyword>
<evidence type="ECO:0000256" key="4">
    <source>
        <dbReference type="ARBA" id="ARBA00022723"/>
    </source>
</evidence>
<dbReference type="FunCoup" id="A0A2N3N450">
    <property type="interactions" value="1405"/>
</dbReference>
<comment type="caution">
    <text evidence="9">The sequence shown here is derived from an EMBL/GenBank/DDBJ whole genome shotgun (WGS) entry which is preliminary data.</text>
</comment>
<keyword evidence="8" id="KW-0812">Transmembrane</keyword>
<dbReference type="InterPro" id="IPR001128">
    <property type="entry name" value="Cyt_P450"/>
</dbReference>
<comment type="similarity">
    <text evidence="2">Belongs to the cytochrome P450 family.</text>
</comment>
<dbReference type="PRINTS" id="PR00385">
    <property type="entry name" value="P450"/>
</dbReference>
<comment type="cofactor">
    <cofactor evidence="1 7">
        <name>heme</name>
        <dbReference type="ChEBI" id="CHEBI:30413"/>
    </cofactor>
</comment>
<dbReference type="Pfam" id="PF00067">
    <property type="entry name" value="p450"/>
    <property type="match status" value="1"/>
</dbReference>
<evidence type="ECO:0000256" key="1">
    <source>
        <dbReference type="ARBA" id="ARBA00001971"/>
    </source>
</evidence>
<keyword evidence="10" id="KW-1185">Reference proteome</keyword>
<dbReference type="OrthoDB" id="3934656at2759"/>